<evidence type="ECO:0000313" key="3">
    <source>
        <dbReference type="EMBL" id="KAG2554921.1"/>
    </source>
</evidence>
<gene>
    <name evidence="3" type="ORF">PVAP13_9KG580900</name>
</gene>
<dbReference type="AlphaFoldDB" id="A0A8T0NY99"/>
<keyword evidence="2" id="KW-0812">Transmembrane</keyword>
<name>A0A8T0NY99_PANVG</name>
<feature type="transmembrane region" description="Helical" evidence="2">
    <location>
        <begin position="173"/>
        <end position="193"/>
    </location>
</feature>
<comment type="caution">
    <text evidence="3">The sequence shown here is derived from an EMBL/GenBank/DDBJ whole genome shotgun (WGS) entry which is preliminary data.</text>
</comment>
<feature type="transmembrane region" description="Helical" evidence="2">
    <location>
        <begin position="213"/>
        <end position="230"/>
    </location>
</feature>
<feature type="transmembrane region" description="Helical" evidence="2">
    <location>
        <begin position="315"/>
        <end position="336"/>
    </location>
</feature>
<organism evidence="3 4">
    <name type="scientific">Panicum virgatum</name>
    <name type="common">Blackwell switchgrass</name>
    <dbReference type="NCBI Taxonomy" id="38727"/>
    <lineage>
        <taxon>Eukaryota</taxon>
        <taxon>Viridiplantae</taxon>
        <taxon>Streptophyta</taxon>
        <taxon>Embryophyta</taxon>
        <taxon>Tracheophyta</taxon>
        <taxon>Spermatophyta</taxon>
        <taxon>Magnoliopsida</taxon>
        <taxon>Liliopsida</taxon>
        <taxon>Poales</taxon>
        <taxon>Poaceae</taxon>
        <taxon>PACMAD clade</taxon>
        <taxon>Panicoideae</taxon>
        <taxon>Panicodae</taxon>
        <taxon>Paniceae</taxon>
        <taxon>Panicinae</taxon>
        <taxon>Panicum</taxon>
        <taxon>Panicum sect. Hiantes</taxon>
    </lineage>
</organism>
<evidence type="ECO:0000256" key="1">
    <source>
        <dbReference type="SAM" id="MobiDB-lite"/>
    </source>
</evidence>
<accession>A0A8T0NY99</accession>
<dbReference type="EMBL" id="CM029053">
    <property type="protein sequence ID" value="KAG2554921.1"/>
    <property type="molecule type" value="Genomic_DNA"/>
</dbReference>
<dbReference type="PANTHER" id="PTHR36738">
    <property type="entry name" value="EXPRESSED PROTEIN"/>
    <property type="match status" value="1"/>
</dbReference>
<keyword evidence="4" id="KW-1185">Reference proteome</keyword>
<dbReference type="PANTHER" id="PTHR36738:SF1">
    <property type="entry name" value="EXPRESSED PROTEIN"/>
    <property type="match status" value="1"/>
</dbReference>
<dbReference type="Pfam" id="PF13301">
    <property type="entry name" value="DUF4079"/>
    <property type="match status" value="1"/>
</dbReference>
<keyword evidence="2" id="KW-0472">Membrane</keyword>
<keyword evidence="2" id="KW-1133">Transmembrane helix</keyword>
<feature type="region of interest" description="Disordered" evidence="1">
    <location>
        <begin position="127"/>
        <end position="161"/>
    </location>
</feature>
<evidence type="ECO:0000256" key="2">
    <source>
        <dbReference type="SAM" id="Phobius"/>
    </source>
</evidence>
<proteinExistence type="predicted"/>
<dbReference type="Proteomes" id="UP000823388">
    <property type="component" value="Chromosome 9K"/>
</dbReference>
<evidence type="ECO:0000313" key="4">
    <source>
        <dbReference type="Proteomes" id="UP000823388"/>
    </source>
</evidence>
<feature type="transmembrane region" description="Helical" evidence="2">
    <location>
        <begin position="283"/>
        <end position="303"/>
    </location>
</feature>
<dbReference type="GO" id="GO:0016020">
    <property type="term" value="C:membrane"/>
    <property type="evidence" value="ECO:0007669"/>
    <property type="project" value="TreeGrafter"/>
</dbReference>
<sequence length="338" mass="35915">MEAYRAAGAEARAACPMHVPRDSIESLLSLRTHRTTLADARVLGSLHLAGLSPRHAPHIPFFPFPPLPSCTCSSSIGLSLRVVGHLATSRSKRPRSSDCSRQIARGMVAVSTAAMASSLLLRPRASFRRALPPPPPSSRRALPAPRVQAASTKQEQPGRPAGTRLYSLAPYPLLLAALLPGAEPVTAVFAPFVELVKTWGLPGWLVHWGHPGNMAVVLFAMGGYGTYLGFRIKLSDDPEEKAKAKDLHPKLLAGMFFFFALGATGGVTALLTSDKPIFESPHAVTGVIGLALLTIQSILPKLFEGNPGLRTTHGLLGSGIMTLFLIHAALGLQLGISF</sequence>
<protein>
    <submittedName>
        <fullName evidence="3">Uncharacterized protein</fullName>
    </submittedName>
</protein>
<reference evidence="3" key="1">
    <citation type="submission" date="2020-05" db="EMBL/GenBank/DDBJ databases">
        <title>WGS assembly of Panicum virgatum.</title>
        <authorList>
            <person name="Lovell J.T."/>
            <person name="Jenkins J."/>
            <person name="Shu S."/>
            <person name="Juenger T.E."/>
            <person name="Schmutz J."/>
        </authorList>
    </citation>
    <scope>NUCLEOTIDE SEQUENCE</scope>
    <source>
        <strain evidence="3">AP13</strain>
    </source>
</reference>
<dbReference type="InterPro" id="IPR025067">
    <property type="entry name" value="DUF4079"/>
</dbReference>
<feature type="transmembrane region" description="Helical" evidence="2">
    <location>
        <begin position="251"/>
        <end position="271"/>
    </location>
</feature>